<protein>
    <recommendedName>
        <fullName evidence="1">B-cell receptor CD22</fullName>
    </recommendedName>
    <alternativeName>
        <fullName evidence="2">Sialic acid-binding Ig-like lectin 2</fullName>
    </alternativeName>
</protein>
<feature type="transmembrane region" description="Helical" evidence="6">
    <location>
        <begin position="496"/>
        <end position="518"/>
    </location>
</feature>
<feature type="domain" description="Ig-like" evidence="8">
    <location>
        <begin position="224"/>
        <end position="307"/>
    </location>
</feature>
<feature type="region of interest" description="Disordered" evidence="5">
    <location>
        <begin position="591"/>
        <end position="616"/>
    </location>
</feature>
<dbReference type="InterPro" id="IPR003598">
    <property type="entry name" value="Ig_sub2"/>
</dbReference>
<dbReference type="EMBL" id="JAINUG010000271">
    <property type="protein sequence ID" value="KAJ8384490.1"/>
    <property type="molecule type" value="Genomic_DNA"/>
</dbReference>
<dbReference type="InterPro" id="IPR013783">
    <property type="entry name" value="Ig-like_fold"/>
</dbReference>
<evidence type="ECO:0000313" key="9">
    <source>
        <dbReference type="EMBL" id="KAJ8384490.1"/>
    </source>
</evidence>
<keyword evidence="6" id="KW-0812">Transmembrane</keyword>
<comment type="subunit">
    <text evidence="4">Predominantly monomer of isoform CD22-beta. Also found as heterodimer of isoform CD22-beta and a shorter isoform. Interacts with PTPN6/SHP-1, LYN, SYK, PIK3R1/PIK3R2 and PLCG1 upon phosphorylation. Interacts with GRB2, INPP5D and SHC1 upon phosphorylation. May form a complex with INPP5D/SHIP, GRB2 and SHC1.</text>
</comment>
<comment type="function">
    <text evidence="3">Most highly expressed siglec (sialic acid-binding immunoglobulin-like lectin) on B-cells that plays a role in various aspects of B-cell biology including differentiation, antigen presentation, and trafficking to bone marrow. Binds to alpha 2,6-linked sialic acid residues of surface molecules such as CD22 itself, CD45 and IgM in a cis configuration. Can also bind to ligands on other cells as an adhesion molecule in a trans configuration. Acts as an inhibitory coreceptor on the surface of B-cells and inhibits B-cell receptor induced signaling, characterized by inhibition of the calcium mobilization and cellular activation. Mechanistically, the immunoreceptor tyrosine-based inhibitory motif domain is phosphorylated by the Src kinase LYN, which in turn leads to the recruitment of the protein tyrosine phosphatase 1/PTPN6, leading to the negative regulation of BCR signaling. If this negative signaling from is of sufficient strength, apoptosis of the B-cell can be induced.</text>
</comment>
<dbReference type="SMART" id="SM00408">
    <property type="entry name" value="IGc2"/>
    <property type="match status" value="4"/>
</dbReference>
<keyword evidence="6" id="KW-0472">Membrane</keyword>
<evidence type="ECO:0000256" key="6">
    <source>
        <dbReference type="SAM" id="Phobius"/>
    </source>
</evidence>
<dbReference type="InterPro" id="IPR056386">
    <property type="entry name" value="Ig_CD22"/>
</dbReference>
<dbReference type="Gene3D" id="2.60.40.10">
    <property type="entry name" value="Immunoglobulins"/>
    <property type="match status" value="5"/>
</dbReference>
<evidence type="ECO:0000259" key="8">
    <source>
        <dbReference type="PROSITE" id="PS50835"/>
    </source>
</evidence>
<feature type="domain" description="Ig-like" evidence="8">
    <location>
        <begin position="143"/>
        <end position="204"/>
    </location>
</feature>
<dbReference type="SUPFAM" id="SSF48726">
    <property type="entry name" value="Immunoglobulin"/>
    <property type="match status" value="5"/>
</dbReference>
<gene>
    <name evidence="9" type="ORF">AAFF_G00205110</name>
</gene>
<evidence type="ECO:0000256" key="4">
    <source>
        <dbReference type="ARBA" id="ARBA00046458"/>
    </source>
</evidence>
<evidence type="ECO:0000256" key="3">
    <source>
        <dbReference type="ARBA" id="ARBA00045430"/>
    </source>
</evidence>
<dbReference type="PANTHER" id="PTHR46013:SF8">
    <property type="entry name" value="B-CELL RECEPTOR CD22-RELATED"/>
    <property type="match status" value="1"/>
</dbReference>
<evidence type="ECO:0000256" key="2">
    <source>
        <dbReference type="ARBA" id="ARBA00041781"/>
    </source>
</evidence>
<proteinExistence type="predicted"/>
<evidence type="ECO:0000313" key="10">
    <source>
        <dbReference type="Proteomes" id="UP001221898"/>
    </source>
</evidence>
<dbReference type="Proteomes" id="UP001221898">
    <property type="component" value="Unassembled WGS sequence"/>
</dbReference>
<dbReference type="InterPro" id="IPR003599">
    <property type="entry name" value="Ig_sub"/>
</dbReference>
<sequence>MLEAAFVFSIVCMALPGVSGNFWSVSFPTKESCVWTGTTVTLPCRYEYPSAFSVKNVMWFRLNGDGKREYVIHTDQNLVSPTYKGRTRYTGSYKTCNLQISNIRSTDSGLYRFRFETEHWQGKWTSADAAALSVTDLQVDVHPARTENRFASGETVYLRCIAKGCAAAGKTFALYRNGVKLGAANDWFTIYNFDQQHAGTYTCRPVPPQKIQSPGVSLAVGYAPRSTVVAVSPLGAIAVDSAVTLTCSSIADPPVESYAWFKDRQSGSVPDSFQPQLHLWKVRASDRGLYHCVARNSLGFERSRPVLLNITYAPTGTTVLISPGGDIMEGSSVNLTCSSNANPPVERYAWYQISGARSWKKGSLQNLTFLNVRAQHGGQYYCTVWNPYGQETSAAVTLPVLYAPKNTSVSALPSSEIEAGGSVTLTCSSNANPAVENYTWFRIDEAEAWETRSGPSYTIAEVSPGESGQYYCEARNRIGAHSSPVLTVRVRGRLKVIALASAVGVSAGLITLTVMVMISKNMHRADTDSSEEDKQMELIHQRSSVKCTKMTDIPEEPEDVYENVHPCIVPMKEVTQDPAADNSLNYITVHYSRQPSQDQNPIKNIPQDGDKESRKASDVIYTALARPNHL</sequence>
<accession>A0AAD7RI44</accession>
<feature type="domain" description="Ig-like" evidence="8">
    <location>
        <begin position="16"/>
        <end position="133"/>
    </location>
</feature>
<dbReference type="InterPro" id="IPR036179">
    <property type="entry name" value="Ig-like_dom_sf"/>
</dbReference>
<dbReference type="PANTHER" id="PTHR46013">
    <property type="entry name" value="VASCULAR CELL ADHESION MOLECULE 1"/>
    <property type="match status" value="1"/>
</dbReference>
<evidence type="ECO:0000256" key="5">
    <source>
        <dbReference type="SAM" id="MobiDB-lite"/>
    </source>
</evidence>
<dbReference type="AlphaFoldDB" id="A0AAD7RI44"/>
<keyword evidence="7" id="KW-0732">Signal</keyword>
<dbReference type="SMART" id="SM00409">
    <property type="entry name" value="IG"/>
    <property type="match status" value="5"/>
</dbReference>
<feature type="compositionally biased region" description="Polar residues" evidence="5">
    <location>
        <begin position="591"/>
        <end position="602"/>
    </location>
</feature>
<feature type="domain" description="Ig-like" evidence="8">
    <location>
        <begin position="314"/>
        <end position="397"/>
    </location>
</feature>
<dbReference type="PROSITE" id="PS50835">
    <property type="entry name" value="IG_LIKE"/>
    <property type="match status" value="5"/>
</dbReference>
<dbReference type="Pfam" id="PF13895">
    <property type="entry name" value="Ig_2"/>
    <property type="match status" value="2"/>
</dbReference>
<keyword evidence="6" id="KW-1133">Transmembrane helix</keyword>
<comment type="caution">
    <text evidence="9">The sequence shown here is derived from an EMBL/GenBank/DDBJ whole genome shotgun (WGS) entry which is preliminary data.</text>
</comment>
<evidence type="ECO:0000256" key="1">
    <source>
        <dbReference type="ARBA" id="ARBA00040106"/>
    </source>
</evidence>
<dbReference type="InterPro" id="IPR007110">
    <property type="entry name" value="Ig-like_dom"/>
</dbReference>
<reference evidence="9" key="1">
    <citation type="journal article" date="2023" name="Science">
        <title>Genome structures resolve the early diversification of teleost fishes.</title>
        <authorList>
            <person name="Parey E."/>
            <person name="Louis A."/>
            <person name="Montfort J."/>
            <person name="Bouchez O."/>
            <person name="Roques C."/>
            <person name="Iampietro C."/>
            <person name="Lluch J."/>
            <person name="Castinel A."/>
            <person name="Donnadieu C."/>
            <person name="Desvignes T."/>
            <person name="Floi Bucao C."/>
            <person name="Jouanno E."/>
            <person name="Wen M."/>
            <person name="Mejri S."/>
            <person name="Dirks R."/>
            <person name="Jansen H."/>
            <person name="Henkel C."/>
            <person name="Chen W.J."/>
            <person name="Zahm M."/>
            <person name="Cabau C."/>
            <person name="Klopp C."/>
            <person name="Thompson A.W."/>
            <person name="Robinson-Rechavi M."/>
            <person name="Braasch I."/>
            <person name="Lecointre G."/>
            <person name="Bobe J."/>
            <person name="Postlethwait J.H."/>
            <person name="Berthelot C."/>
            <person name="Roest Crollius H."/>
            <person name="Guiguen Y."/>
        </authorList>
    </citation>
    <scope>NUCLEOTIDE SEQUENCE</scope>
    <source>
        <strain evidence="9">NC1722</strain>
    </source>
</reference>
<organism evidence="9 10">
    <name type="scientific">Aldrovandia affinis</name>
    <dbReference type="NCBI Taxonomy" id="143900"/>
    <lineage>
        <taxon>Eukaryota</taxon>
        <taxon>Metazoa</taxon>
        <taxon>Chordata</taxon>
        <taxon>Craniata</taxon>
        <taxon>Vertebrata</taxon>
        <taxon>Euteleostomi</taxon>
        <taxon>Actinopterygii</taxon>
        <taxon>Neopterygii</taxon>
        <taxon>Teleostei</taxon>
        <taxon>Notacanthiformes</taxon>
        <taxon>Halosauridae</taxon>
        <taxon>Aldrovandia</taxon>
    </lineage>
</organism>
<name>A0AAD7RI44_9TELE</name>
<dbReference type="Pfam" id="PF13927">
    <property type="entry name" value="Ig_3"/>
    <property type="match status" value="1"/>
</dbReference>
<feature type="domain" description="Ig-like" evidence="8">
    <location>
        <begin position="404"/>
        <end position="491"/>
    </location>
</feature>
<keyword evidence="10" id="KW-1185">Reference proteome</keyword>
<dbReference type="CDD" id="cd00096">
    <property type="entry name" value="Ig"/>
    <property type="match status" value="1"/>
</dbReference>
<evidence type="ECO:0000256" key="7">
    <source>
        <dbReference type="SAM" id="SignalP"/>
    </source>
</evidence>
<feature type="chain" id="PRO_5042290508" description="B-cell receptor CD22" evidence="7">
    <location>
        <begin position="21"/>
        <end position="630"/>
    </location>
</feature>
<dbReference type="Pfam" id="PF24518">
    <property type="entry name" value="Ig_CD22"/>
    <property type="match status" value="1"/>
</dbReference>
<feature type="signal peptide" evidence="7">
    <location>
        <begin position="1"/>
        <end position="20"/>
    </location>
</feature>